<reference evidence="1" key="1">
    <citation type="submission" date="2019-10" db="EMBL/GenBank/DDBJ databases">
        <authorList>
            <consortium name="DOE Joint Genome Institute"/>
            <person name="Kuo A."/>
            <person name="Miyauchi S."/>
            <person name="Kiss E."/>
            <person name="Drula E."/>
            <person name="Kohler A."/>
            <person name="Sanchez-Garcia M."/>
            <person name="Andreopoulos B."/>
            <person name="Barry K.W."/>
            <person name="Bonito G."/>
            <person name="Buee M."/>
            <person name="Carver A."/>
            <person name="Chen C."/>
            <person name="Cichocki N."/>
            <person name="Clum A."/>
            <person name="Culley D."/>
            <person name="Crous P.W."/>
            <person name="Fauchery L."/>
            <person name="Girlanda M."/>
            <person name="Hayes R."/>
            <person name="Keri Z."/>
            <person name="Labutti K."/>
            <person name="Lipzen A."/>
            <person name="Lombard V."/>
            <person name="Magnuson J."/>
            <person name="Maillard F."/>
            <person name="Morin E."/>
            <person name="Murat C."/>
            <person name="Nolan M."/>
            <person name="Ohm R."/>
            <person name="Pangilinan J."/>
            <person name="Pereira M."/>
            <person name="Perotto S."/>
            <person name="Peter M."/>
            <person name="Riley R."/>
            <person name="Sitrit Y."/>
            <person name="Stielow B."/>
            <person name="Szollosi G."/>
            <person name="Zifcakova L."/>
            <person name="Stursova M."/>
            <person name="Spatafora J.W."/>
            <person name="Tedersoo L."/>
            <person name="Vaario L.-M."/>
            <person name="Yamada A."/>
            <person name="Yan M."/>
            <person name="Wang P."/>
            <person name="Xu J."/>
            <person name="Bruns T."/>
            <person name="Baldrian P."/>
            <person name="Vilgalys R."/>
            <person name="Henrissat B."/>
            <person name="Grigoriev I.V."/>
            <person name="Hibbett D."/>
            <person name="Nagy L.G."/>
            <person name="Martin F.M."/>
        </authorList>
    </citation>
    <scope>NUCLEOTIDE SEQUENCE</scope>
    <source>
        <strain evidence="1">P2</strain>
    </source>
</reference>
<name>A0ACB6ZL21_THEGA</name>
<gene>
    <name evidence="1" type="ORF">BDM02DRAFT_3061951</name>
</gene>
<evidence type="ECO:0000313" key="1">
    <source>
        <dbReference type="EMBL" id="KAF9650229.1"/>
    </source>
</evidence>
<feature type="non-terminal residue" evidence="1">
    <location>
        <position position="1"/>
    </location>
</feature>
<organism evidence="1 2">
    <name type="scientific">Thelephora ganbajun</name>
    <name type="common">Ganba fungus</name>
    <dbReference type="NCBI Taxonomy" id="370292"/>
    <lineage>
        <taxon>Eukaryota</taxon>
        <taxon>Fungi</taxon>
        <taxon>Dikarya</taxon>
        <taxon>Basidiomycota</taxon>
        <taxon>Agaricomycotina</taxon>
        <taxon>Agaricomycetes</taxon>
        <taxon>Thelephorales</taxon>
        <taxon>Thelephoraceae</taxon>
        <taxon>Thelephora</taxon>
    </lineage>
</organism>
<feature type="non-terminal residue" evidence="1">
    <location>
        <position position="138"/>
    </location>
</feature>
<reference evidence="1" key="2">
    <citation type="journal article" date="2020" name="Nat. Commun.">
        <title>Large-scale genome sequencing of mycorrhizal fungi provides insights into the early evolution of symbiotic traits.</title>
        <authorList>
            <person name="Miyauchi S."/>
            <person name="Kiss E."/>
            <person name="Kuo A."/>
            <person name="Drula E."/>
            <person name="Kohler A."/>
            <person name="Sanchez-Garcia M."/>
            <person name="Morin E."/>
            <person name="Andreopoulos B."/>
            <person name="Barry K.W."/>
            <person name="Bonito G."/>
            <person name="Buee M."/>
            <person name="Carver A."/>
            <person name="Chen C."/>
            <person name="Cichocki N."/>
            <person name="Clum A."/>
            <person name="Culley D."/>
            <person name="Crous P.W."/>
            <person name="Fauchery L."/>
            <person name="Girlanda M."/>
            <person name="Hayes R.D."/>
            <person name="Keri Z."/>
            <person name="LaButti K."/>
            <person name="Lipzen A."/>
            <person name="Lombard V."/>
            <person name="Magnuson J."/>
            <person name="Maillard F."/>
            <person name="Murat C."/>
            <person name="Nolan M."/>
            <person name="Ohm R.A."/>
            <person name="Pangilinan J."/>
            <person name="Pereira M.F."/>
            <person name="Perotto S."/>
            <person name="Peter M."/>
            <person name="Pfister S."/>
            <person name="Riley R."/>
            <person name="Sitrit Y."/>
            <person name="Stielow J.B."/>
            <person name="Szollosi G."/>
            <person name="Zifcakova L."/>
            <person name="Stursova M."/>
            <person name="Spatafora J.W."/>
            <person name="Tedersoo L."/>
            <person name="Vaario L.M."/>
            <person name="Yamada A."/>
            <person name="Yan M."/>
            <person name="Wang P."/>
            <person name="Xu J."/>
            <person name="Bruns T."/>
            <person name="Baldrian P."/>
            <person name="Vilgalys R."/>
            <person name="Dunand C."/>
            <person name="Henrissat B."/>
            <person name="Grigoriev I.V."/>
            <person name="Hibbett D."/>
            <person name="Nagy L.G."/>
            <person name="Martin F.M."/>
        </authorList>
    </citation>
    <scope>NUCLEOTIDE SEQUENCE</scope>
    <source>
        <strain evidence="1">P2</strain>
    </source>
</reference>
<sequence>STQQSGEQLQKKGAEFAASAQEALNKAWGATKKSLGPFGERLAGALGSYRVPVTYNLQVTRELLKQVYVAERLQIPHWTTFVSEYSLLWSRVRNLAFLRELVRSGEWMKVGVYAVEGYGIFKIGEIIGRRSLVGYNIQ</sequence>
<dbReference type="EMBL" id="MU117987">
    <property type="protein sequence ID" value="KAF9650229.1"/>
    <property type="molecule type" value="Genomic_DNA"/>
</dbReference>
<accession>A0ACB6ZL21</accession>
<keyword evidence="2" id="KW-1185">Reference proteome</keyword>
<protein>
    <submittedName>
        <fullName evidence="1">Uncharacterized protein</fullName>
    </submittedName>
</protein>
<comment type="caution">
    <text evidence="1">The sequence shown here is derived from an EMBL/GenBank/DDBJ whole genome shotgun (WGS) entry which is preliminary data.</text>
</comment>
<dbReference type="Proteomes" id="UP000886501">
    <property type="component" value="Unassembled WGS sequence"/>
</dbReference>
<evidence type="ECO:0000313" key="2">
    <source>
        <dbReference type="Proteomes" id="UP000886501"/>
    </source>
</evidence>
<proteinExistence type="predicted"/>